<dbReference type="AlphaFoldDB" id="A0A9N8DLY0"/>
<evidence type="ECO:0000256" key="1">
    <source>
        <dbReference type="SAM" id="MobiDB-lite"/>
    </source>
</evidence>
<evidence type="ECO:0000313" key="2">
    <source>
        <dbReference type="EMBL" id="CAB9505487.1"/>
    </source>
</evidence>
<feature type="region of interest" description="Disordered" evidence="1">
    <location>
        <begin position="40"/>
        <end position="61"/>
    </location>
</feature>
<reference evidence="2" key="1">
    <citation type="submission" date="2020-06" db="EMBL/GenBank/DDBJ databases">
        <authorList>
            <consortium name="Plant Systems Biology data submission"/>
        </authorList>
    </citation>
    <scope>NUCLEOTIDE SEQUENCE</scope>
    <source>
        <strain evidence="2">D6</strain>
    </source>
</reference>
<sequence>MSSWDRARFIPWSRIPQDGADLDGQKERLFRELQRETQQTELSLQERNPAIPSTTTTTDDATTNAAKSTKVPYSHMELLRQAAFGACIGSITGCVFGFMDGMRTAGQSDVLQKASNMAKFRYLMQGTTRSGSVFGAFFGGFHVVKYGLRTTLDPGEAGEIVISGAVSMGALMSKPAFRPFMPYGSMLIIMDIAHIVMREMDKE</sequence>
<dbReference type="OrthoDB" id="122635at2759"/>
<organism evidence="2 3">
    <name type="scientific">Seminavis robusta</name>
    <dbReference type="NCBI Taxonomy" id="568900"/>
    <lineage>
        <taxon>Eukaryota</taxon>
        <taxon>Sar</taxon>
        <taxon>Stramenopiles</taxon>
        <taxon>Ochrophyta</taxon>
        <taxon>Bacillariophyta</taxon>
        <taxon>Bacillariophyceae</taxon>
        <taxon>Bacillariophycidae</taxon>
        <taxon>Naviculales</taxon>
        <taxon>Naviculaceae</taxon>
        <taxon>Seminavis</taxon>
    </lineage>
</organism>
<protein>
    <recommendedName>
        <fullName evidence="4">Mitochondrial import inner membrane translocase subunit TIM22</fullName>
    </recommendedName>
</protein>
<accession>A0A9N8DLY0</accession>
<gene>
    <name evidence="2" type="ORF">SEMRO_232_G094050.1</name>
</gene>
<evidence type="ECO:0000313" key="3">
    <source>
        <dbReference type="Proteomes" id="UP001153069"/>
    </source>
</evidence>
<dbReference type="Proteomes" id="UP001153069">
    <property type="component" value="Unassembled WGS sequence"/>
</dbReference>
<evidence type="ECO:0008006" key="4">
    <source>
        <dbReference type="Google" id="ProtNLM"/>
    </source>
</evidence>
<comment type="caution">
    <text evidence="2">The sequence shown here is derived from an EMBL/GenBank/DDBJ whole genome shotgun (WGS) entry which is preliminary data.</text>
</comment>
<feature type="compositionally biased region" description="Low complexity" evidence="1">
    <location>
        <begin position="48"/>
        <end position="61"/>
    </location>
</feature>
<dbReference type="EMBL" id="CAICTM010000231">
    <property type="protein sequence ID" value="CAB9505487.1"/>
    <property type="molecule type" value="Genomic_DNA"/>
</dbReference>
<keyword evidence="3" id="KW-1185">Reference proteome</keyword>
<name>A0A9N8DLY0_9STRA</name>
<proteinExistence type="predicted"/>